<dbReference type="AlphaFoldDB" id="A0A1I2GBM6"/>
<proteinExistence type="inferred from homology"/>
<sequence length="275" mass="28073">MYNINVTAYGINSLNASLAGRTALVTGGSRGIGRGICERLAAGGVLVAVHYASNDAAAKDTVDTIEAAGGRAFPIRAELGADGDADTVIQAVAAGLRARTGQDRLDILVNNAAVADSAGGIDTETPEAFDRLFAVNVRAPFFLIQKALPLMGDGGRIINIGSGVTRIALPGELAYAMTKAAIATLTRNVANQVGARGITVNAVAPGPTRTERTAVFYDRPEARTMIAAAQALERVGTPADIAEVVAFLAGPGSGWLTANVIDATGGSYLGPKRLG</sequence>
<evidence type="ECO:0000313" key="3">
    <source>
        <dbReference type="EMBL" id="SFF14588.1"/>
    </source>
</evidence>
<dbReference type="SUPFAM" id="SSF51735">
    <property type="entry name" value="NAD(P)-binding Rossmann-fold domains"/>
    <property type="match status" value="1"/>
</dbReference>
<dbReference type="Gene3D" id="3.40.50.720">
    <property type="entry name" value="NAD(P)-binding Rossmann-like Domain"/>
    <property type="match status" value="1"/>
</dbReference>
<keyword evidence="4" id="KW-1185">Reference proteome</keyword>
<dbReference type="PRINTS" id="PR00081">
    <property type="entry name" value="GDHRDH"/>
</dbReference>
<gene>
    <name evidence="3" type="ORF">SAMN05421541_106385</name>
</gene>
<evidence type="ECO:0000256" key="1">
    <source>
        <dbReference type="ARBA" id="ARBA00006484"/>
    </source>
</evidence>
<dbReference type="EMBL" id="FONV01000006">
    <property type="protein sequence ID" value="SFF14588.1"/>
    <property type="molecule type" value="Genomic_DNA"/>
</dbReference>
<dbReference type="InterPro" id="IPR036291">
    <property type="entry name" value="NAD(P)-bd_dom_sf"/>
</dbReference>
<organism evidence="3 4">
    <name type="scientific">Actinoplanes philippinensis</name>
    <dbReference type="NCBI Taxonomy" id="35752"/>
    <lineage>
        <taxon>Bacteria</taxon>
        <taxon>Bacillati</taxon>
        <taxon>Actinomycetota</taxon>
        <taxon>Actinomycetes</taxon>
        <taxon>Micromonosporales</taxon>
        <taxon>Micromonosporaceae</taxon>
        <taxon>Actinoplanes</taxon>
    </lineage>
</organism>
<evidence type="ECO:0000256" key="2">
    <source>
        <dbReference type="ARBA" id="ARBA00023002"/>
    </source>
</evidence>
<dbReference type="InterPro" id="IPR002347">
    <property type="entry name" value="SDR_fam"/>
</dbReference>
<keyword evidence="2" id="KW-0560">Oxidoreductase</keyword>
<evidence type="ECO:0000313" key="4">
    <source>
        <dbReference type="Proteomes" id="UP000199645"/>
    </source>
</evidence>
<dbReference type="InterPro" id="IPR020904">
    <property type="entry name" value="Sc_DH/Rdtase_CS"/>
</dbReference>
<reference evidence="3 4" key="1">
    <citation type="submission" date="2016-10" db="EMBL/GenBank/DDBJ databases">
        <authorList>
            <person name="de Groot N.N."/>
        </authorList>
    </citation>
    <scope>NUCLEOTIDE SEQUENCE [LARGE SCALE GENOMIC DNA]</scope>
    <source>
        <strain evidence="3 4">DSM 43019</strain>
    </source>
</reference>
<dbReference type="GO" id="GO:0016491">
    <property type="term" value="F:oxidoreductase activity"/>
    <property type="evidence" value="ECO:0007669"/>
    <property type="project" value="UniProtKB-KW"/>
</dbReference>
<dbReference type="PRINTS" id="PR00080">
    <property type="entry name" value="SDRFAMILY"/>
</dbReference>
<comment type="similarity">
    <text evidence="1">Belongs to the short-chain dehydrogenases/reductases (SDR) family.</text>
</comment>
<dbReference type="PROSITE" id="PS00061">
    <property type="entry name" value="ADH_SHORT"/>
    <property type="match status" value="1"/>
</dbReference>
<accession>A0A1I2GBM6</accession>
<dbReference type="Pfam" id="PF13561">
    <property type="entry name" value="adh_short_C2"/>
    <property type="match status" value="1"/>
</dbReference>
<dbReference type="Proteomes" id="UP000199645">
    <property type="component" value="Unassembled WGS sequence"/>
</dbReference>
<protein>
    <submittedName>
        <fullName evidence="3">NAD(P)-dependent dehydrogenase, short-chain alcohol dehydrogenase family</fullName>
    </submittedName>
</protein>
<dbReference type="PANTHER" id="PTHR43639:SF1">
    <property type="entry name" value="SHORT-CHAIN DEHYDROGENASE_REDUCTASE FAMILY PROTEIN"/>
    <property type="match status" value="1"/>
</dbReference>
<dbReference type="PANTHER" id="PTHR43639">
    <property type="entry name" value="OXIDOREDUCTASE, SHORT-CHAIN DEHYDROGENASE/REDUCTASE FAMILY (AFU_ORTHOLOGUE AFUA_5G02870)"/>
    <property type="match status" value="1"/>
</dbReference>
<dbReference type="FunFam" id="3.40.50.720:FF:000084">
    <property type="entry name" value="Short-chain dehydrogenase reductase"/>
    <property type="match status" value="1"/>
</dbReference>
<name>A0A1I2GBM6_9ACTN</name>
<dbReference type="STRING" id="35752.SAMN05421541_106385"/>